<organism evidence="3 4">
    <name type="scientific">Dongia sedimenti</name>
    <dbReference type="NCBI Taxonomy" id="3064282"/>
    <lineage>
        <taxon>Bacteria</taxon>
        <taxon>Pseudomonadati</taxon>
        <taxon>Pseudomonadota</taxon>
        <taxon>Alphaproteobacteria</taxon>
        <taxon>Rhodospirillales</taxon>
        <taxon>Dongiaceae</taxon>
        <taxon>Dongia</taxon>
    </lineage>
</organism>
<dbReference type="EC" id="2.6.1.-" evidence="3"/>
<evidence type="ECO:0000256" key="1">
    <source>
        <dbReference type="ARBA" id="ARBA00037999"/>
    </source>
</evidence>
<dbReference type="InterPro" id="IPR015421">
    <property type="entry name" value="PyrdxlP-dep_Trfase_major"/>
</dbReference>
<evidence type="ECO:0000256" key="2">
    <source>
        <dbReference type="RuleBase" id="RU004508"/>
    </source>
</evidence>
<dbReference type="PANTHER" id="PTHR30244:SF34">
    <property type="entry name" value="DTDP-4-AMINO-4,6-DIDEOXYGALACTOSE TRANSAMINASE"/>
    <property type="match status" value="1"/>
</dbReference>
<dbReference type="Pfam" id="PF01041">
    <property type="entry name" value="DegT_DnrJ_EryC1"/>
    <property type="match status" value="1"/>
</dbReference>
<dbReference type="InterPro" id="IPR015422">
    <property type="entry name" value="PyrdxlP-dep_Trfase_small"/>
</dbReference>
<dbReference type="Proteomes" id="UP001230156">
    <property type="component" value="Unassembled WGS sequence"/>
</dbReference>
<dbReference type="Gene3D" id="3.90.1150.10">
    <property type="entry name" value="Aspartate Aminotransferase, domain 1"/>
    <property type="match status" value="1"/>
</dbReference>
<comment type="caution">
    <text evidence="3">The sequence shown here is derived from an EMBL/GenBank/DDBJ whole genome shotgun (WGS) entry which is preliminary data.</text>
</comment>
<dbReference type="GO" id="GO:0008483">
    <property type="term" value="F:transaminase activity"/>
    <property type="evidence" value="ECO:0007669"/>
    <property type="project" value="UniProtKB-KW"/>
</dbReference>
<evidence type="ECO:0000313" key="4">
    <source>
        <dbReference type="Proteomes" id="UP001230156"/>
    </source>
</evidence>
<keyword evidence="4" id="KW-1185">Reference proteome</keyword>
<proteinExistence type="inferred from homology"/>
<dbReference type="RefSeq" id="WP_379955825.1">
    <property type="nucleotide sequence ID" value="NZ_JAUYVI010000003.1"/>
</dbReference>
<comment type="similarity">
    <text evidence="1 2">Belongs to the DegT/DnrJ/EryC1 family.</text>
</comment>
<protein>
    <submittedName>
        <fullName evidence="3">DegT/DnrJ/EryC1/StrS family aminotransferase</fullName>
        <ecNumber evidence="3">2.6.1.-</ecNumber>
    </submittedName>
</protein>
<keyword evidence="3" id="KW-0032">Aminotransferase</keyword>
<dbReference type="PANTHER" id="PTHR30244">
    <property type="entry name" value="TRANSAMINASE"/>
    <property type="match status" value="1"/>
</dbReference>
<dbReference type="CDD" id="cd00616">
    <property type="entry name" value="AHBA_syn"/>
    <property type="match status" value="1"/>
</dbReference>
<accession>A0ABU0YKX5</accession>
<keyword evidence="3" id="KW-0808">Transferase</keyword>
<dbReference type="InterPro" id="IPR000653">
    <property type="entry name" value="DegT/StrS_aminotransferase"/>
</dbReference>
<dbReference type="SUPFAM" id="SSF53383">
    <property type="entry name" value="PLP-dependent transferases"/>
    <property type="match status" value="1"/>
</dbReference>
<keyword evidence="2" id="KW-0663">Pyridoxal phosphate</keyword>
<dbReference type="InterPro" id="IPR015424">
    <property type="entry name" value="PyrdxlP-dep_Trfase"/>
</dbReference>
<dbReference type="EMBL" id="JAUYVI010000003">
    <property type="protein sequence ID" value="MDQ7248369.1"/>
    <property type="molecule type" value="Genomic_DNA"/>
</dbReference>
<dbReference type="PIRSF" id="PIRSF000390">
    <property type="entry name" value="PLP_StrS"/>
    <property type="match status" value="1"/>
</dbReference>
<name>A0ABU0YKX5_9PROT</name>
<evidence type="ECO:0000313" key="3">
    <source>
        <dbReference type="EMBL" id="MDQ7248369.1"/>
    </source>
</evidence>
<sequence length="377" mass="41018">MTPIPFYRHDLGQPELDALAKVLAGPILTTGATVAEFESRFAALLGRRHALAVTSCTGALHMSLMALGIGPGDEVITTPMTFVATATAIMESGATPVFVDVEPDTGNLDAALVGAAVTPRTKAILPVHLYGLMCDMRALREIADAHGLAIIEDAAHCIEGVRDGARPGELGDTACFSFFATKNMTCGEGGALVTDDDALYEKLKLIRLHGMTKTAFDRHQEGYSHWDVPVLGWKYNLSNIDAALLLPQFDRIAGNLERRHALAEKYIDRLGNLPGVRVPQSRPDTVHARHLFTIWIDGMKRDDALAALRAAGVECVVNYRAIHLMTLLRERFGFKPGDFPVAEAIGEKTISLPFYPRMPDSHIDEVGSRLTQILLSR</sequence>
<gene>
    <name evidence="3" type="ORF">Q8A70_11865</name>
</gene>
<reference evidence="4" key="1">
    <citation type="submission" date="2023-08" db="EMBL/GenBank/DDBJ databases">
        <title>Rhodospirillaceae gen. nov., a novel taxon isolated from the Yangtze River Yuezi River estuary sludge.</title>
        <authorList>
            <person name="Ruan L."/>
        </authorList>
    </citation>
    <scope>NUCLEOTIDE SEQUENCE [LARGE SCALE GENOMIC DNA]</scope>
    <source>
        <strain evidence="4">R-7</strain>
    </source>
</reference>
<dbReference type="Gene3D" id="3.40.640.10">
    <property type="entry name" value="Type I PLP-dependent aspartate aminotransferase-like (Major domain)"/>
    <property type="match status" value="1"/>
</dbReference>